<evidence type="ECO:0000313" key="1">
    <source>
        <dbReference type="EMBL" id="VBB14878.1"/>
    </source>
</evidence>
<organism evidence="1 2">
    <name type="scientific">Burkholderia stabilis</name>
    <dbReference type="NCBI Taxonomy" id="95485"/>
    <lineage>
        <taxon>Bacteria</taxon>
        <taxon>Pseudomonadati</taxon>
        <taxon>Pseudomonadota</taxon>
        <taxon>Betaproteobacteria</taxon>
        <taxon>Burkholderiales</taxon>
        <taxon>Burkholderiaceae</taxon>
        <taxon>Burkholderia</taxon>
        <taxon>Burkholderia cepacia complex</taxon>
    </lineage>
</organism>
<dbReference type="RefSeq" id="WP_163012883.1">
    <property type="nucleotide sequence ID" value="NZ_LR025743.1"/>
</dbReference>
<dbReference type="EMBL" id="LR025743">
    <property type="protein sequence ID" value="VBB14878.1"/>
    <property type="molecule type" value="Genomic_DNA"/>
</dbReference>
<dbReference type="Pfam" id="PF20461">
    <property type="entry name" value="DUF6714"/>
    <property type="match status" value="1"/>
</dbReference>
<sequence>MSLDFSIFLNDFFPNGKPITNRSGIESRAVDDFFRGKMRFEITIKELREDYECDESACLTFMEPEAFSFFLPLFMKIAICDYDEADNIPDSIVYKLHRMATGGANDWLSEILKTYSKDQRSTIIDFLDEMSRIEWKYHNPDLASEAARLLREKF</sequence>
<dbReference type="InterPro" id="IPR046560">
    <property type="entry name" value="DUF6714"/>
</dbReference>
<protein>
    <submittedName>
        <fullName evidence="1">Uncharacterized protein</fullName>
    </submittedName>
</protein>
<dbReference type="AlphaFoldDB" id="A0AAJ5NAT3"/>
<dbReference type="Proteomes" id="UP000268684">
    <property type="component" value="Chromosome II"/>
</dbReference>
<accession>A0AAJ5NAT3</accession>
<dbReference type="GeneID" id="71057498"/>
<reference evidence="1 2" key="1">
    <citation type="submission" date="2017-11" db="EMBL/GenBank/DDBJ databases">
        <authorList>
            <person name="Seth-Smith MB H."/>
        </authorList>
    </citation>
    <scope>NUCLEOTIDE SEQUENCE [LARGE SCALE GENOMIC DNA]</scope>
    <source>
        <strain evidence="1">E</strain>
    </source>
</reference>
<gene>
    <name evidence="1" type="ORF">BSTAB16_5069</name>
</gene>
<keyword evidence="2" id="KW-1185">Reference proteome</keyword>
<evidence type="ECO:0000313" key="2">
    <source>
        <dbReference type="Proteomes" id="UP000268684"/>
    </source>
</evidence>
<name>A0AAJ5NAT3_9BURK</name>
<proteinExistence type="predicted"/>